<proteinExistence type="predicted"/>
<dbReference type="InterPro" id="IPR007168">
    <property type="entry name" value="Phageshock_PspC_N"/>
</dbReference>
<evidence type="ECO:0000256" key="5">
    <source>
        <dbReference type="ARBA" id="ARBA00023136"/>
    </source>
</evidence>
<feature type="coiled-coil region" evidence="6">
    <location>
        <begin position="81"/>
        <end position="108"/>
    </location>
</feature>
<accession>A0A841GPB9</accession>
<reference evidence="9 10" key="1">
    <citation type="submission" date="2020-08" db="EMBL/GenBank/DDBJ databases">
        <title>Genomic Encyclopedia of Type Strains, Phase IV (KMG-IV): sequencing the most valuable type-strain genomes for metagenomic binning, comparative biology and taxonomic classification.</title>
        <authorList>
            <person name="Goeker M."/>
        </authorList>
    </citation>
    <scope>NUCLEOTIDE SEQUENCE [LARGE SCALE GENOMIC DNA]</scope>
    <source>
        <strain evidence="9 10">DSM 22975</strain>
    </source>
</reference>
<dbReference type="InterPro" id="IPR014320">
    <property type="entry name" value="Phageshock_PspC"/>
</dbReference>
<dbReference type="Pfam" id="PF04024">
    <property type="entry name" value="PspC"/>
    <property type="match status" value="1"/>
</dbReference>
<feature type="transmembrane region" description="Helical" evidence="7">
    <location>
        <begin position="37"/>
        <end position="61"/>
    </location>
</feature>
<dbReference type="PANTHER" id="PTHR33885:SF3">
    <property type="entry name" value="PHAGE SHOCK PROTEIN C"/>
    <property type="match status" value="1"/>
</dbReference>
<dbReference type="PANTHER" id="PTHR33885">
    <property type="entry name" value="PHAGE SHOCK PROTEIN C"/>
    <property type="match status" value="1"/>
</dbReference>
<evidence type="ECO:0000256" key="3">
    <source>
        <dbReference type="ARBA" id="ARBA00022692"/>
    </source>
</evidence>
<protein>
    <submittedName>
        <fullName evidence="9">Phage shock protein C</fullName>
    </submittedName>
</protein>
<evidence type="ECO:0000256" key="7">
    <source>
        <dbReference type="SAM" id="Phobius"/>
    </source>
</evidence>
<dbReference type="NCBIfam" id="TIGR02978">
    <property type="entry name" value="phageshock_pspC"/>
    <property type="match status" value="1"/>
</dbReference>
<keyword evidence="10" id="KW-1185">Reference proteome</keyword>
<comment type="caution">
    <text evidence="9">The sequence shown here is derived from an EMBL/GenBank/DDBJ whole genome shotgun (WGS) entry which is preliminary data.</text>
</comment>
<evidence type="ECO:0000256" key="2">
    <source>
        <dbReference type="ARBA" id="ARBA00022475"/>
    </source>
</evidence>
<dbReference type="AlphaFoldDB" id="A0A841GPB9"/>
<keyword evidence="3 7" id="KW-0812">Transmembrane</keyword>
<gene>
    <name evidence="9" type="ORF">HNR75_002918</name>
</gene>
<dbReference type="Proteomes" id="UP000585721">
    <property type="component" value="Unassembled WGS sequence"/>
</dbReference>
<evidence type="ECO:0000256" key="4">
    <source>
        <dbReference type="ARBA" id="ARBA00022989"/>
    </source>
</evidence>
<dbReference type="GO" id="GO:0005886">
    <property type="term" value="C:plasma membrane"/>
    <property type="evidence" value="ECO:0007669"/>
    <property type="project" value="UniProtKB-SubCell"/>
</dbReference>
<name>A0A841GPB9_9GAMM</name>
<keyword evidence="2" id="KW-1003">Cell membrane</keyword>
<organism evidence="9 10">
    <name type="scientific">Tolumonas osonensis</name>
    <dbReference type="NCBI Taxonomy" id="675874"/>
    <lineage>
        <taxon>Bacteria</taxon>
        <taxon>Pseudomonadati</taxon>
        <taxon>Pseudomonadota</taxon>
        <taxon>Gammaproteobacteria</taxon>
        <taxon>Aeromonadales</taxon>
        <taxon>Aeromonadaceae</taxon>
        <taxon>Tolumonas</taxon>
    </lineage>
</organism>
<keyword evidence="6" id="KW-0175">Coiled coil</keyword>
<feature type="domain" description="Phage shock protein PspC N-terminal" evidence="8">
    <location>
        <begin position="6"/>
        <end position="63"/>
    </location>
</feature>
<keyword evidence="4 7" id="KW-1133">Transmembrane helix</keyword>
<evidence type="ECO:0000313" key="9">
    <source>
        <dbReference type="EMBL" id="MBB6056971.1"/>
    </source>
</evidence>
<dbReference type="EMBL" id="JACHGR010000011">
    <property type="protein sequence ID" value="MBB6056971.1"/>
    <property type="molecule type" value="Genomic_DNA"/>
</dbReference>
<keyword evidence="5 7" id="KW-0472">Membrane</keyword>
<dbReference type="RefSeq" id="WP_188027686.1">
    <property type="nucleotide sequence ID" value="NZ_JACHGR010000011.1"/>
</dbReference>
<dbReference type="InterPro" id="IPR052027">
    <property type="entry name" value="PspC"/>
</dbReference>
<evidence type="ECO:0000259" key="8">
    <source>
        <dbReference type="Pfam" id="PF04024"/>
    </source>
</evidence>
<sequence>MNSPDRKLYRSSNQAWLGGVCAGVAEYYGQPVWLVRILMITLFVFSGSLGVLVYLAGVFLLEKQPTHLPPSAGIRPQFGYGEDTAQRARQLNERMQQLDQRLQAMERYVTSSRYRFDKEFNKL</sequence>
<evidence type="ECO:0000313" key="10">
    <source>
        <dbReference type="Proteomes" id="UP000585721"/>
    </source>
</evidence>
<evidence type="ECO:0000256" key="1">
    <source>
        <dbReference type="ARBA" id="ARBA00004162"/>
    </source>
</evidence>
<comment type="subcellular location">
    <subcellularLocation>
        <location evidence="1">Cell membrane</location>
        <topology evidence="1">Single-pass membrane protein</topology>
    </subcellularLocation>
</comment>
<evidence type="ECO:0000256" key="6">
    <source>
        <dbReference type="SAM" id="Coils"/>
    </source>
</evidence>